<evidence type="ECO:0000256" key="28">
    <source>
        <dbReference type="ARBA" id="ARBA00048990"/>
    </source>
</evidence>
<evidence type="ECO:0000256" key="19">
    <source>
        <dbReference type="ARBA" id="ARBA00033301"/>
    </source>
</evidence>
<evidence type="ECO:0000256" key="6">
    <source>
        <dbReference type="ARBA" id="ARBA00022481"/>
    </source>
</evidence>
<comment type="similarity">
    <text evidence="2">Belongs to the FMO family.</text>
</comment>
<keyword evidence="15" id="KW-0443">Lipid metabolism</keyword>
<keyword evidence="8" id="KW-0285">Flavoprotein</keyword>
<keyword evidence="16" id="KW-0472">Membrane</keyword>
<evidence type="ECO:0000256" key="10">
    <source>
        <dbReference type="ARBA" id="ARBA00022827"/>
    </source>
</evidence>
<evidence type="ECO:0000256" key="7">
    <source>
        <dbReference type="ARBA" id="ARBA00022553"/>
    </source>
</evidence>
<comment type="similarity">
    <text evidence="3">Belongs to the FAD-binding monooxygenase family.</text>
</comment>
<evidence type="ECO:0000313" key="32">
    <source>
        <dbReference type="Proteomes" id="UP001595690"/>
    </source>
</evidence>
<keyword evidence="32" id="KW-1185">Reference proteome</keyword>
<comment type="catalytic activity">
    <reaction evidence="30">
        <text>octan-3-one + NADPH + O2 + H(+) = pentyl propanoate + NADP(+) + H2O</text>
        <dbReference type="Rhea" id="RHEA:54840"/>
        <dbReference type="ChEBI" id="CHEBI:15377"/>
        <dbReference type="ChEBI" id="CHEBI:15378"/>
        <dbReference type="ChEBI" id="CHEBI:15379"/>
        <dbReference type="ChEBI" id="CHEBI:57783"/>
        <dbReference type="ChEBI" id="CHEBI:58349"/>
        <dbReference type="ChEBI" id="CHEBI:80946"/>
        <dbReference type="ChEBI" id="CHEBI:87373"/>
    </reaction>
    <physiologicalReaction direction="left-to-right" evidence="30">
        <dbReference type="Rhea" id="RHEA:54841"/>
    </physiologicalReaction>
</comment>
<keyword evidence="12" id="KW-0521">NADP</keyword>
<dbReference type="InterPro" id="IPR020946">
    <property type="entry name" value="Flavin_mOase-like"/>
</dbReference>
<evidence type="ECO:0000256" key="22">
    <source>
        <dbReference type="ARBA" id="ARBA00047574"/>
    </source>
</evidence>
<dbReference type="Pfam" id="PF00743">
    <property type="entry name" value="FMO-like"/>
    <property type="match status" value="1"/>
</dbReference>
<evidence type="ECO:0000256" key="9">
    <source>
        <dbReference type="ARBA" id="ARBA00022692"/>
    </source>
</evidence>
<comment type="subcellular location">
    <subcellularLocation>
        <location evidence="1">Microsome membrane</location>
    </subcellularLocation>
</comment>
<dbReference type="Gene3D" id="3.50.50.60">
    <property type="entry name" value="FAD/NAD(P)-binding domain"/>
    <property type="match status" value="1"/>
</dbReference>
<comment type="catalytic activity">
    <reaction evidence="25">
        <text>hexan-3-one + NADPH + O2 + H(+) = ethyl butanoate + NADP(+) + H2O</text>
        <dbReference type="Rhea" id="RHEA:54844"/>
        <dbReference type="ChEBI" id="CHEBI:15377"/>
        <dbReference type="ChEBI" id="CHEBI:15378"/>
        <dbReference type="ChEBI" id="CHEBI:15379"/>
        <dbReference type="ChEBI" id="CHEBI:57783"/>
        <dbReference type="ChEBI" id="CHEBI:58349"/>
        <dbReference type="ChEBI" id="CHEBI:88764"/>
        <dbReference type="ChEBI" id="CHEBI:89891"/>
    </reaction>
    <physiologicalReaction direction="left-to-right" evidence="25">
        <dbReference type="Rhea" id="RHEA:54845"/>
    </physiologicalReaction>
</comment>
<dbReference type="PROSITE" id="PS51257">
    <property type="entry name" value="PROKAR_LIPOPROTEIN"/>
    <property type="match status" value="1"/>
</dbReference>
<evidence type="ECO:0000256" key="26">
    <source>
        <dbReference type="ARBA" id="ARBA00048459"/>
    </source>
</evidence>
<protein>
    <recommendedName>
        <fullName evidence="5">Flavin-containing monooxygenase 5</fullName>
        <ecNumber evidence="4">1.6.3.1</ecNumber>
    </recommendedName>
    <alternativeName>
        <fullName evidence="19">Dimethylaniline monooxygenase [N-oxide-forming] 5</fullName>
    </alternativeName>
    <alternativeName>
        <fullName evidence="17">Dimethylaniline oxidase 5</fullName>
    </alternativeName>
    <alternativeName>
        <fullName evidence="18">NADPH oxidase</fullName>
    </alternativeName>
</protein>
<evidence type="ECO:0000256" key="5">
    <source>
        <dbReference type="ARBA" id="ARBA00019213"/>
    </source>
</evidence>
<comment type="catalytic activity">
    <reaction evidence="26">
        <text>octan-3-one + NADPH + O2 + H(+) = ethyl hexanoate + NADP(+) + H2O</text>
        <dbReference type="Rhea" id="RHEA:54856"/>
        <dbReference type="ChEBI" id="CHEBI:15377"/>
        <dbReference type="ChEBI" id="CHEBI:15378"/>
        <dbReference type="ChEBI" id="CHEBI:15379"/>
        <dbReference type="ChEBI" id="CHEBI:57783"/>
        <dbReference type="ChEBI" id="CHEBI:58349"/>
        <dbReference type="ChEBI" id="CHEBI:80946"/>
        <dbReference type="ChEBI" id="CHEBI:86055"/>
    </reaction>
    <physiologicalReaction direction="left-to-right" evidence="26">
        <dbReference type="Rhea" id="RHEA:54857"/>
    </physiologicalReaction>
</comment>
<comment type="catalytic activity">
    <reaction evidence="24">
        <text>NADPH + O2 + H(+) = H2O2 + NADP(+)</text>
        <dbReference type="Rhea" id="RHEA:11260"/>
        <dbReference type="ChEBI" id="CHEBI:15378"/>
        <dbReference type="ChEBI" id="CHEBI:15379"/>
        <dbReference type="ChEBI" id="CHEBI:16240"/>
        <dbReference type="ChEBI" id="CHEBI:57783"/>
        <dbReference type="ChEBI" id="CHEBI:58349"/>
        <dbReference type="EC" id="1.6.3.1"/>
    </reaction>
    <physiologicalReaction direction="left-to-right" evidence="24">
        <dbReference type="Rhea" id="RHEA:11261"/>
    </physiologicalReaction>
</comment>
<evidence type="ECO:0000256" key="20">
    <source>
        <dbReference type="ARBA" id="ARBA00045722"/>
    </source>
</evidence>
<dbReference type="InterPro" id="IPR000960">
    <property type="entry name" value="Flavin_mOase"/>
</dbReference>
<evidence type="ECO:0000256" key="27">
    <source>
        <dbReference type="ARBA" id="ARBA00048989"/>
    </source>
</evidence>
<evidence type="ECO:0000256" key="25">
    <source>
        <dbReference type="ARBA" id="ARBA00047977"/>
    </source>
</evidence>
<evidence type="ECO:0000256" key="15">
    <source>
        <dbReference type="ARBA" id="ARBA00023098"/>
    </source>
</evidence>
<evidence type="ECO:0000256" key="1">
    <source>
        <dbReference type="ARBA" id="ARBA00004524"/>
    </source>
</evidence>
<keyword evidence="10" id="KW-0274">FAD</keyword>
<dbReference type="PIRSF" id="PIRSF000332">
    <property type="entry name" value="FMO"/>
    <property type="match status" value="1"/>
</dbReference>
<evidence type="ECO:0000313" key="31">
    <source>
        <dbReference type="EMBL" id="MFC3894143.1"/>
    </source>
</evidence>
<gene>
    <name evidence="31" type="ORF">ACFOWZ_21920</name>
</gene>
<dbReference type="RefSeq" id="WP_382375308.1">
    <property type="nucleotide sequence ID" value="NZ_JBHRZI010000017.1"/>
</dbReference>
<dbReference type="InterPro" id="IPR036188">
    <property type="entry name" value="FAD/NAD-bd_sf"/>
</dbReference>
<dbReference type="PANTHER" id="PTHR23023">
    <property type="entry name" value="DIMETHYLANILINE MONOOXYGENASE"/>
    <property type="match status" value="1"/>
</dbReference>
<evidence type="ECO:0000256" key="16">
    <source>
        <dbReference type="ARBA" id="ARBA00023136"/>
    </source>
</evidence>
<evidence type="ECO:0000256" key="12">
    <source>
        <dbReference type="ARBA" id="ARBA00022857"/>
    </source>
</evidence>
<dbReference type="GO" id="GO:0004497">
    <property type="term" value="F:monooxygenase activity"/>
    <property type="evidence" value="ECO:0007669"/>
    <property type="project" value="UniProtKB-KW"/>
</dbReference>
<keyword evidence="11" id="KW-0256">Endoplasmic reticulum</keyword>
<evidence type="ECO:0000256" key="30">
    <source>
        <dbReference type="ARBA" id="ARBA00049475"/>
    </source>
</evidence>
<dbReference type="EC" id="1.6.3.1" evidence="4"/>
<evidence type="ECO:0000256" key="2">
    <source>
        <dbReference type="ARBA" id="ARBA00009183"/>
    </source>
</evidence>
<evidence type="ECO:0000256" key="8">
    <source>
        <dbReference type="ARBA" id="ARBA00022630"/>
    </source>
</evidence>
<dbReference type="EMBL" id="JBHRZI010000017">
    <property type="protein sequence ID" value="MFC3894143.1"/>
    <property type="molecule type" value="Genomic_DNA"/>
</dbReference>
<evidence type="ECO:0000256" key="29">
    <source>
        <dbReference type="ARBA" id="ARBA00049443"/>
    </source>
</evidence>
<evidence type="ECO:0000256" key="18">
    <source>
        <dbReference type="ARBA" id="ARBA00033213"/>
    </source>
</evidence>
<proteinExistence type="inferred from homology"/>
<dbReference type="PRINTS" id="PR00370">
    <property type="entry name" value="FMOXYGENASE"/>
</dbReference>
<keyword evidence="14 31" id="KW-0560">Oxidoreductase</keyword>
<accession>A0ABV8BV56</accession>
<evidence type="ECO:0000256" key="23">
    <source>
        <dbReference type="ARBA" id="ARBA00047855"/>
    </source>
</evidence>
<reference evidence="32" key="1">
    <citation type="journal article" date="2019" name="Int. J. Syst. Evol. Microbiol.">
        <title>The Global Catalogue of Microorganisms (GCM) 10K type strain sequencing project: providing services to taxonomists for standard genome sequencing and annotation.</title>
        <authorList>
            <consortium name="The Broad Institute Genomics Platform"/>
            <consortium name="The Broad Institute Genome Sequencing Center for Infectious Disease"/>
            <person name="Wu L."/>
            <person name="Ma J."/>
        </authorList>
    </citation>
    <scope>NUCLEOTIDE SEQUENCE [LARGE SCALE GENOMIC DNA]</scope>
    <source>
        <strain evidence="32">CGMCC 4.7405</strain>
    </source>
</reference>
<evidence type="ECO:0000256" key="4">
    <source>
        <dbReference type="ARBA" id="ARBA00012698"/>
    </source>
</evidence>
<evidence type="ECO:0000256" key="14">
    <source>
        <dbReference type="ARBA" id="ARBA00023002"/>
    </source>
</evidence>
<comment type="catalytic activity">
    <reaction evidence="28">
        <text>heptan-4-one + NADPH + O2 + H(+) = propyl butanoate + NADP(+) + H2O</text>
        <dbReference type="Rhea" id="RHEA:54852"/>
        <dbReference type="ChEBI" id="CHEBI:15377"/>
        <dbReference type="ChEBI" id="CHEBI:15378"/>
        <dbReference type="ChEBI" id="CHEBI:15379"/>
        <dbReference type="ChEBI" id="CHEBI:57783"/>
        <dbReference type="ChEBI" id="CHEBI:58349"/>
        <dbReference type="ChEBI" id="CHEBI:89484"/>
        <dbReference type="ChEBI" id="CHEBI:89719"/>
    </reaction>
    <physiologicalReaction direction="left-to-right" evidence="28">
        <dbReference type="Rhea" id="RHEA:54853"/>
    </physiologicalReaction>
</comment>
<dbReference type="SUPFAM" id="SSF51905">
    <property type="entry name" value="FAD/NAD(P)-binding domain"/>
    <property type="match status" value="2"/>
</dbReference>
<comment type="catalytic activity">
    <reaction evidence="22">
        <text>heptan-2-one + NADPH + O2 + H(+) = pentyl acetate + NADP(+) + H2O</text>
        <dbReference type="Rhea" id="RHEA:54836"/>
        <dbReference type="ChEBI" id="CHEBI:5672"/>
        <dbReference type="ChEBI" id="CHEBI:15377"/>
        <dbReference type="ChEBI" id="CHEBI:15378"/>
        <dbReference type="ChEBI" id="CHEBI:15379"/>
        <dbReference type="ChEBI" id="CHEBI:57783"/>
        <dbReference type="ChEBI" id="CHEBI:58349"/>
        <dbReference type="ChEBI" id="CHEBI:87362"/>
    </reaction>
    <physiologicalReaction direction="left-to-right" evidence="22">
        <dbReference type="Rhea" id="RHEA:54837"/>
    </physiologicalReaction>
</comment>
<keyword evidence="6" id="KW-0488">Methylation</keyword>
<evidence type="ECO:0000256" key="24">
    <source>
        <dbReference type="ARBA" id="ARBA00047864"/>
    </source>
</evidence>
<comment type="function">
    <text evidence="20">Acts as a Baeyer-Villiger monooxygenase on a broad range of substrates. Catalyzes the insertion of an oxygen atom into a carbon-carbon bond adjacent to a carbonyl, which converts ketones to esters. Active on diverse carbonyl compounds, whereas soft nucleophiles are mostly non- or poorly reactive. In contrast with other forms of FMO it is non- or poorly active on 'classical' substrates such as drugs, pesticides, and dietary components containing soft nucleophilic heteroatoms. Able to oxidize drug molecules bearing a carbonyl group on an aliphatic chain, such as nabumetone and pentoxifylline. Also, in the absence of substrates, shows slow but yet significant NADPH oxidase activity. Acts as a positive modulator of cholesterol biosynthesis as well as glucose homeostasis, promoting metabolic aging via pleiotropic effects.</text>
</comment>
<keyword evidence="7" id="KW-0597">Phosphoprotein</keyword>
<keyword evidence="13" id="KW-1133">Transmembrane helix</keyword>
<evidence type="ECO:0000256" key="3">
    <source>
        <dbReference type="ARBA" id="ARBA00010139"/>
    </source>
</evidence>
<keyword evidence="11" id="KW-0492">Microsome</keyword>
<comment type="caution">
    <text evidence="31">The sequence shown here is derived from an EMBL/GenBank/DDBJ whole genome shotgun (WGS) entry which is preliminary data.</text>
</comment>
<comment type="catalytic activity">
    <reaction evidence="27">
        <text>(2E)-geranial + NADPH + O2 + H(+) = (1E)-2,6-dimethylhepta-1,5-dien-1-yl formate + NADP(+) + H2O</text>
        <dbReference type="Rhea" id="RHEA:54860"/>
        <dbReference type="ChEBI" id="CHEBI:15377"/>
        <dbReference type="ChEBI" id="CHEBI:15378"/>
        <dbReference type="ChEBI" id="CHEBI:15379"/>
        <dbReference type="ChEBI" id="CHEBI:16980"/>
        <dbReference type="ChEBI" id="CHEBI:57783"/>
        <dbReference type="ChEBI" id="CHEBI:58349"/>
        <dbReference type="ChEBI" id="CHEBI:138375"/>
    </reaction>
    <physiologicalReaction direction="left-to-right" evidence="27">
        <dbReference type="Rhea" id="RHEA:54861"/>
    </physiologicalReaction>
</comment>
<dbReference type="InterPro" id="IPR050346">
    <property type="entry name" value="FMO-like"/>
</dbReference>
<keyword evidence="31" id="KW-0503">Monooxygenase</keyword>
<evidence type="ECO:0000256" key="11">
    <source>
        <dbReference type="ARBA" id="ARBA00022848"/>
    </source>
</evidence>
<dbReference type="InterPro" id="IPR002257">
    <property type="entry name" value="Flavin_mOase_5"/>
</dbReference>
<comment type="catalytic activity">
    <reaction evidence="21">
        <text>hexan-3-one + NADPH + O2 + H(+) = propyl propanoate + NADP(+) + H2O</text>
        <dbReference type="Rhea" id="RHEA:54848"/>
        <dbReference type="ChEBI" id="CHEBI:15377"/>
        <dbReference type="ChEBI" id="CHEBI:15378"/>
        <dbReference type="ChEBI" id="CHEBI:15379"/>
        <dbReference type="ChEBI" id="CHEBI:57783"/>
        <dbReference type="ChEBI" id="CHEBI:58349"/>
        <dbReference type="ChEBI" id="CHEBI:89828"/>
        <dbReference type="ChEBI" id="CHEBI:89891"/>
    </reaction>
    <physiologicalReaction direction="left-to-right" evidence="21">
        <dbReference type="Rhea" id="RHEA:54849"/>
    </physiologicalReaction>
</comment>
<keyword evidence="9" id="KW-0812">Transmembrane</keyword>
<dbReference type="PRINTS" id="PR01125">
    <property type="entry name" value="FMOXYGENASE5"/>
</dbReference>
<evidence type="ECO:0000256" key="13">
    <source>
        <dbReference type="ARBA" id="ARBA00022989"/>
    </source>
</evidence>
<sequence>MDRVCVIGAGSSGIAACQVLGARGIEFDCYETGSEIGGNWRYLNDNGMSSAYRSLHINTSRQMMEFKSFPMPAHLPAYPSHFQIAEYFDDFVKHHGFGDRIRFRTEVTSVTVASRGASGGASGGYSVTTRDRDTGEEVSRTYGSVIVANGHHWSPRMPEPAFPGSFDGEEMHAHFYKRPERFADKKVLVLGIGNSACDIAVESSRVSARTFLAMRRGAHIMPKYLFGMPTDHLTTSPLARFAPAWLQALSLRAMLRLARGKLSDYGLPEPSHAILAAHPTVSDDLLTRLGHGDITVKPNIDRLDGSGVVFADGSREDVDVIVYCTGYKVDFPFLDAASFPAVSSPDNEVSLYRRVVDPDHPGLYFLGLIQPLGAIMPLAEAQSEWIADLVSGRAGLPSVPEMKAEIAAYRESLRSRYVKSKRHTLEVDFLGYQRELREERRAGAARR</sequence>
<dbReference type="Proteomes" id="UP001595690">
    <property type="component" value="Unassembled WGS sequence"/>
</dbReference>
<comment type="catalytic activity">
    <reaction evidence="29">
        <text>N,N-dimethylaniline + NADPH + O2 + H(+) = N,N-dimethylaniline N-oxide + NADP(+) + H2O</text>
        <dbReference type="Rhea" id="RHEA:24468"/>
        <dbReference type="ChEBI" id="CHEBI:15377"/>
        <dbReference type="ChEBI" id="CHEBI:15378"/>
        <dbReference type="ChEBI" id="CHEBI:15379"/>
        <dbReference type="ChEBI" id="CHEBI:16269"/>
        <dbReference type="ChEBI" id="CHEBI:17735"/>
        <dbReference type="ChEBI" id="CHEBI:57783"/>
        <dbReference type="ChEBI" id="CHEBI:58349"/>
        <dbReference type="EC" id="1.14.13.8"/>
    </reaction>
    <physiologicalReaction direction="left-to-right" evidence="29">
        <dbReference type="Rhea" id="RHEA:24469"/>
    </physiologicalReaction>
</comment>
<evidence type="ECO:0000256" key="17">
    <source>
        <dbReference type="ARBA" id="ARBA00029728"/>
    </source>
</evidence>
<name>A0ABV8BV56_9PSEU</name>
<organism evidence="31 32">
    <name type="scientific">Lentzea rhizosphaerae</name>
    <dbReference type="NCBI Taxonomy" id="2041025"/>
    <lineage>
        <taxon>Bacteria</taxon>
        <taxon>Bacillati</taxon>
        <taxon>Actinomycetota</taxon>
        <taxon>Actinomycetes</taxon>
        <taxon>Pseudonocardiales</taxon>
        <taxon>Pseudonocardiaceae</taxon>
        <taxon>Lentzea</taxon>
    </lineage>
</organism>
<comment type="catalytic activity">
    <reaction evidence="23">
        <text>sulcatone + NADPH + O2 + H(+) = 4-methylpent-3-en-1-yl acetate + NADP(+) + H2O</text>
        <dbReference type="Rhea" id="RHEA:54864"/>
        <dbReference type="ChEBI" id="CHEBI:15377"/>
        <dbReference type="ChEBI" id="CHEBI:15378"/>
        <dbReference type="ChEBI" id="CHEBI:15379"/>
        <dbReference type="ChEBI" id="CHEBI:16310"/>
        <dbReference type="ChEBI" id="CHEBI:57783"/>
        <dbReference type="ChEBI" id="CHEBI:58349"/>
        <dbReference type="ChEBI" id="CHEBI:138373"/>
    </reaction>
    <physiologicalReaction direction="left-to-right" evidence="23">
        <dbReference type="Rhea" id="RHEA:54865"/>
    </physiologicalReaction>
</comment>
<evidence type="ECO:0000256" key="21">
    <source>
        <dbReference type="ARBA" id="ARBA00047426"/>
    </source>
</evidence>